<dbReference type="CDD" id="cd21392">
    <property type="entry name" value="IgC2_CD160"/>
    <property type="match status" value="1"/>
</dbReference>
<protein>
    <submittedName>
        <fullName evidence="2">CD160 antigen</fullName>
    </submittedName>
</protein>
<reference evidence="2" key="1">
    <citation type="submission" date="2025-08" db="UniProtKB">
        <authorList>
            <consortium name="RefSeq"/>
        </authorList>
    </citation>
    <scope>IDENTIFICATION</scope>
</reference>
<dbReference type="GO" id="GO:0005886">
    <property type="term" value="C:plasma membrane"/>
    <property type="evidence" value="ECO:0007669"/>
    <property type="project" value="TreeGrafter"/>
</dbReference>
<proteinExistence type="predicted"/>
<evidence type="ECO:0000313" key="2">
    <source>
        <dbReference type="RefSeq" id="XP_004398473.1"/>
    </source>
</evidence>
<gene>
    <name evidence="2" type="primary">CD160</name>
</gene>
<dbReference type="Proteomes" id="UP000245340">
    <property type="component" value="Unplaced"/>
</dbReference>
<dbReference type="Gene3D" id="2.60.40.10">
    <property type="entry name" value="Immunoglobulins"/>
    <property type="match status" value="1"/>
</dbReference>
<accession>A0A9B0GFT8</accession>
<dbReference type="PANTHER" id="PTHR15425">
    <property type="entry name" value="CD160 ANTIGEN"/>
    <property type="match status" value="1"/>
</dbReference>
<dbReference type="PANTHER" id="PTHR15425:SF0">
    <property type="entry name" value="CD160 ANTIGEN"/>
    <property type="match status" value="1"/>
</dbReference>
<dbReference type="InterPro" id="IPR036179">
    <property type="entry name" value="Ig-like_dom_sf"/>
</dbReference>
<dbReference type="InterPro" id="IPR013783">
    <property type="entry name" value="Ig-like_fold"/>
</dbReference>
<evidence type="ECO:0000313" key="1">
    <source>
        <dbReference type="Proteomes" id="UP000245340"/>
    </source>
</evidence>
<organism evidence="1 2">
    <name type="scientific">Odobenus rosmarus divergens</name>
    <name type="common">Pacific walrus</name>
    <dbReference type="NCBI Taxonomy" id="9708"/>
    <lineage>
        <taxon>Eukaryota</taxon>
        <taxon>Metazoa</taxon>
        <taxon>Chordata</taxon>
        <taxon>Craniata</taxon>
        <taxon>Vertebrata</taxon>
        <taxon>Euteleostomi</taxon>
        <taxon>Mammalia</taxon>
        <taxon>Eutheria</taxon>
        <taxon>Laurasiatheria</taxon>
        <taxon>Carnivora</taxon>
        <taxon>Caniformia</taxon>
        <taxon>Pinnipedia</taxon>
        <taxon>Odobenidae</taxon>
        <taxon>Odobenus</taxon>
    </lineage>
</organism>
<dbReference type="AlphaFoldDB" id="A0A9B0GFT8"/>
<dbReference type="InterPro" id="IPR042385">
    <property type="entry name" value="CD160"/>
</dbReference>
<dbReference type="SUPFAM" id="SSF48726">
    <property type="entry name" value="Immunoglobulin"/>
    <property type="match status" value="1"/>
</dbReference>
<dbReference type="GO" id="GO:0004888">
    <property type="term" value="F:transmembrane signaling receptor activity"/>
    <property type="evidence" value="ECO:0007669"/>
    <property type="project" value="InterPro"/>
</dbReference>
<sequence>MCFQESEAKDITGANISFKFLRLLTTCRTVMAPGRGCLALATLLAIVDIQLGGCMHIQSSFHQEGKRLSLICTLQYKKEEAEGVIVFLCKDRSSDCFPETSLEQLRLKRDPGRDDVSERSSKLVFTINQTTPSDSGRYQCCATSQKPEIRLQGHFFSVLVTETGNYTVKGLKQTGYPEFSHSKGTLSSGFLQEKAWVMLVTSLVALQGKGNELLTVDAFYPSPPN</sequence>
<dbReference type="GO" id="GO:0002819">
    <property type="term" value="P:regulation of adaptive immune response"/>
    <property type="evidence" value="ECO:0007669"/>
    <property type="project" value="InterPro"/>
</dbReference>
<name>A0A9B0GFT8_ODORO</name>
<dbReference type="RefSeq" id="XP_004398473.1">
    <property type="nucleotide sequence ID" value="XM_004398416.1"/>
</dbReference>
<keyword evidence="1" id="KW-1185">Reference proteome</keyword>